<evidence type="ECO:0000313" key="2">
    <source>
        <dbReference type="Proteomes" id="UP000789860"/>
    </source>
</evidence>
<comment type="caution">
    <text evidence="1">The sequence shown here is derived from an EMBL/GenBank/DDBJ whole genome shotgun (WGS) entry which is preliminary data.</text>
</comment>
<feature type="non-terminal residue" evidence="1">
    <location>
        <position position="242"/>
    </location>
</feature>
<accession>A0ACA9MT63</accession>
<protein>
    <submittedName>
        <fullName evidence="1">1046_t:CDS:1</fullName>
    </submittedName>
</protein>
<proteinExistence type="predicted"/>
<keyword evidence="2" id="KW-1185">Reference proteome</keyword>
<sequence length="242" mass="28039">KFIAKNITQQITESQLAETIKNSRGRLLPGFIPYSAVRNIIQENQIKWKEPAINCLDGIYKIMKDLVCKAVKDIFSRFPNLVGNVRGKTLDLLEECRKQTAERINFMYQMELNAHKFTLDEQTMIESKAKYLSELHQGVKDNNESPTDTLEVVASVMAYLKIAIKRYVDVISMTIIHKFIDEFSKLVEEKLMESFILSNDKDGSIDELVKEDDGTKYLREKLLSHEKHLREVLEKLVNFDGY</sequence>
<dbReference type="Proteomes" id="UP000789860">
    <property type="component" value="Unassembled WGS sequence"/>
</dbReference>
<organism evidence="1 2">
    <name type="scientific">Scutellospora calospora</name>
    <dbReference type="NCBI Taxonomy" id="85575"/>
    <lineage>
        <taxon>Eukaryota</taxon>
        <taxon>Fungi</taxon>
        <taxon>Fungi incertae sedis</taxon>
        <taxon>Mucoromycota</taxon>
        <taxon>Glomeromycotina</taxon>
        <taxon>Glomeromycetes</taxon>
        <taxon>Diversisporales</taxon>
        <taxon>Gigasporaceae</taxon>
        <taxon>Scutellospora</taxon>
    </lineage>
</organism>
<gene>
    <name evidence="1" type="ORF">SCALOS_LOCUS7197</name>
</gene>
<dbReference type="EMBL" id="CAJVPM010015550">
    <property type="protein sequence ID" value="CAG8608537.1"/>
    <property type="molecule type" value="Genomic_DNA"/>
</dbReference>
<reference evidence="1" key="1">
    <citation type="submission" date="2021-06" db="EMBL/GenBank/DDBJ databases">
        <authorList>
            <person name="Kallberg Y."/>
            <person name="Tangrot J."/>
            <person name="Rosling A."/>
        </authorList>
    </citation>
    <scope>NUCLEOTIDE SEQUENCE</scope>
    <source>
        <strain evidence="1">AU212A</strain>
    </source>
</reference>
<name>A0ACA9MT63_9GLOM</name>
<feature type="non-terminal residue" evidence="1">
    <location>
        <position position="1"/>
    </location>
</feature>
<evidence type="ECO:0000313" key="1">
    <source>
        <dbReference type="EMBL" id="CAG8608537.1"/>
    </source>
</evidence>